<organism evidence="2">
    <name type="scientific">viral metagenome</name>
    <dbReference type="NCBI Taxonomy" id="1070528"/>
    <lineage>
        <taxon>unclassified sequences</taxon>
        <taxon>metagenomes</taxon>
        <taxon>organismal metagenomes</taxon>
    </lineage>
</organism>
<feature type="transmembrane region" description="Helical" evidence="1">
    <location>
        <begin position="15"/>
        <end position="38"/>
    </location>
</feature>
<keyword evidence="1" id="KW-0812">Transmembrane</keyword>
<accession>A0A6C0JPH1</accession>
<feature type="transmembrane region" description="Helical" evidence="1">
    <location>
        <begin position="113"/>
        <end position="138"/>
    </location>
</feature>
<reference evidence="2" key="1">
    <citation type="journal article" date="2020" name="Nature">
        <title>Giant virus diversity and host interactions through global metagenomics.</title>
        <authorList>
            <person name="Schulz F."/>
            <person name="Roux S."/>
            <person name="Paez-Espino D."/>
            <person name="Jungbluth S."/>
            <person name="Walsh D.A."/>
            <person name="Denef V.J."/>
            <person name="McMahon K.D."/>
            <person name="Konstantinidis K.T."/>
            <person name="Eloe-Fadrosh E.A."/>
            <person name="Kyrpides N.C."/>
            <person name="Woyke T."/>
        </authorList>
    </citation>
    <scope>NUCLEOTIDE SEQUENCE</scope>
    <source>
        <strain evidence="2">GVMAG-S-1038524-41</strain>
    </source>
</reference>
<keyword evidence="1" id="KW-1133">Transmembrane helix</keyword>
<dbReference type="AlphaFoldDB" id="A0A6C0JPH1"/>
<protein>
    <submittedName>
        <fullName evidence="2">Uncharacterized protein</fullName>
    </submittedName>
</protein>
<feature type="transmembrane region" description="Helical" evidence="1">
    <location>
        <begin position="144"/>
        <end position="162"/>
    </location>
</feature>
<proteinExistence type="predicted"/>
<evidence type="ECO:0000256" key="1">
    <source>
        <dbReference type="SAM" id="Phobius"/>
    </source>
</evidence>
<name>A0A6C0JPH1_9ZZZZ</name>
<evidence type="ECO:0000313" key="2">
    <source>
        <dbReference type="EMBL" id="QHU06706.1"/>
    </source>
</evidence>
<sequence length="195" mass="21984">MSKCLPDSSITNRIFGIFLQVMLIFVFLTLFFFTYVGAVEKDAFKLQMNIVVDDLSDDMNVRQFVAPGQEDTATVIIDGSLEVARRNAMSETKKEDKKINDQNATIRNKALKWIAIAGGLLVVVVIILASTGHCVPFYLHTKEALIVVFFVALTEILFLNIITKKYWSVNPSEVRHQLGESMKGWIKENHPQSSN</sequence>
<keyword evidence="1" id="KW-0472">Membrane</keyword>
<dbReference type="EMBL" id="MN740667">
    <property type="protein sequence ID" value="QHU06706.1"/>
    <property type="molecule type" value="Genomic_DNA"/>
</dbReference>